<dbReference type="Gene3D" id="1.10.287.130">
    <property type="match status" value="1"/>
</dbReference>
<evidence type="ECO:0000256" key="1">
    <source>
        <dbReference type="ARBA" id="ARBA00000085"/>
    </source>
</evidence>
<dbReference type="GO" id="GO:0016301">
    <property type="term" value="F:kinase activity"/>
    <property type="evidence" value="ECO:0007669"/>
    <property type="project" value="UniProtKB-KW"/>
</dbReference>
<keyword evidence="11" id="KW-0472">Membrane</keyword>
<evidence type="ECO:0000313" key="14">
    <source>
        <dbReference type="Proteomes" id="UP001596189"/>
    </source>
</evidence>
<dbReference type="SUPFAM" id="SSF47384">
    <property type="entry name" value="Homodimeric domain of signal transducing histidine kinase"/>
    <property type="match status" value="1"/>
</dbReference>
<keyword evidence="11" id="KW-0812">Transmembrane</keyword>
<evidence type="ECO:0000256" key="11">
    <source>
        <dbReference type="SAM" id="Phobius"/>
    </source>
</evidence>
<dbReference type="Proteomes" id="UP001596189">
    <property type="component" value="Unassembled WGS sequence"/>
</dbReference>
<dbReference type="SMART" id="SM00388">
    <property type="entry name" value="HisKA"/>
    <property type="match status" value="1"/>
</dbReference>
<evidence type="ECO:0000256" key="6">
    <source>
        <dbReference type="ARBA" id="ARBA00022741"/>
    </source>
</evidence>
<protein>
    <recommendedName>
        <fullName evidence="10">Sensor-like histidine kinase SenX3</fullName>
        <ecNumber evidence="3">2.7.13.3</ecNumber>
    </recommendedName>
</protein>
<dbReference type="CDD" id="cd00082">
    <property type="entry name" value="HisKA"/>
    <property type="match status" value="1"/>
</dbReference>
<dbReference type="InterPro" id="IPR050351">
    <property type="entry name" value="BphY/WalK/GraS-like"/>
</dbReference>
<dbReference type="PRINTS" id="PR00344">
    <property type="entry name" value="BCTRLSENSOR"/>
</dbReference>
<dbReference type="SUPFAM" id="SSF55874">
    <property type="entry name" value="ATPase domain of HSP90 chaperone/DNA topoisomerase II/histidine kinase"/>
    <property type="match status" value="1"/>
</dbReference>
<reference evidence="14" key="1">
    <citation type="journal article" date="2019" name="Int. J. Syst. Evol. Microbiol.">
        <title>The Global Catalogue of Microorganisms (GCM) 10K type strain sequencing project: providing services to taxonomists for standard genome sequencing and annotation.</title>
        <authorList>
            <consortium name="The Broad Institute Genomics Platform"/>
            <consortium name="The Broad Institute Genome Sequencing Center for Infectious Disease"/>
            <person name="Wu L."/>
            <person name="Ma J."/>
        </authorList>
    </citation>
    <scope>NUCLEOTIDE SEQUENCE [LARGE SCALE GENOMIC DNA]</scope>
    <source>
        <strain evidence="14">KACC 14249</strain>
    </source>
</reference>
<dbReference type="SMART" id="SM00387">
    <property type="entry name" value="HATPase_c"/>
    <property type="match status" value="1"/>
</dbReference>
<sequence>MSSRATDPDEALLRRAARTVAVQTAAAVALVVLVMAGSVLLLDERQQHRQADQSARSAWATADDVRDPPAGTWLIALGTGGEREVTAGAPDGLDDLDPASLPDGVTRLERDDRELVVWTGQRDIGRVSAVYDLTPRESEERRLLASLGIAALVGVLGAAAVGAIIGRRAVKPLAEALALQRRFVADASHELRTPTTVLFTRAQLLRRHLRGVVPEERVGEVDRLVDDARNLGGVVNDLLLSAELDHRPQGGEDVDVAALAVDVTTSLQALADPRGIGLTVHVGREPAVVRGAEAALRRALTSLLDNAIAHSDDGGRVVVDVAVDAAAVRLSVADAGDGIDPREAHRLLARFSRGTTGDAGRRFGLGLSLVAEVARAHGGTLLVEGEPGQGATLTLRLPRAPRPAL</sequence>
<comment type="catalytic activity">
    <reaction evidence="1">
        <text>ATP + protein L-histidine = ADP + protein N-phospho-L-histidine.</text>
        <dbReference type="EC" id="2.7.13.3"/>
    </reaction>
</comment>
<evidence type="ECO:0000256" key="4">
    <source>
        <dbReference type="ARBA" id="ARBA00022553"/>
    </source>
</evidence>
<dbReference type="EC" id="2.7.13.3" evidence="3"/>
<feature type="domain" description="Histidine kinase" evidence="12">
    <location>
        <begin position="186"/>
        <end position="401"/>
    </location>
</feature>
<dbReference type="InterPro" id="IPR003661">
    <property type="entry name" value="HisK_dim/P_dom"/>
</dbReference>
<evidence type="ECO:0000256" key="10">
    <source>
        <dbReference type="ARBA" id="ARBA00039401"/>
    </source>
</evidence>
<evidence type="ECO:0000256" key="8">
    <source>
        <dbReference type="ARBA" id="ARBA00022840"/>
    </source>
</evidence>
<comment type="subcellular location">
    <subcellularLocation>
        <location evidence="2">Cell membrane</location>
    </subcellularLocation>
</comment>
<feature type="transmembrane region" description="Helical" evidence="11">
    <location>
        <begin position="20"/>
        <end position="42"/>
    </location>
</feature>
<evidence type="ECO:0000313" key="13">
    <source>
        <dbReference type="EMBL" id="MFC6008634.1"/>
    </source>
</evidence>
<dbReference type="InterPro" id="IPR004358">
    <property type="entry name" value="Sig_transdc_His_kin-like_C"/>
</dbReference>
<dbReference type="InterPro" id="IPR005467">
    <property type="entry name" value="His_kinase_dom"/>
</dbReference>
<dbReference type="PROSITE" id="PS50109">
    <property type="entry name" value="HIS_KIN"/>
    <property type="match status" value="1"/>
</dbReference>
<dbReference type="InterPro" id="IPR003594">
    <property type="entry name" value="HATPase_dom"/>
</dbReference>
<name>A0ABW1JIJ2_9ACTN</name>
<organism evidence="13 14">
    <name type="scientific">Angustibacter luteus</name>
    <dbReference type="NCBI Taxonomy" id="658456"/>
    <lineage>
        <taxon>Bacteria</taxon>
        <taxon>Bacillati</taxon>
        <taxon>Actinomycetota</taxon>
        <taxon>Actinomycetes</taxon>
        <taxon>Kineosporiales</taxon>
        <taxon>Kineosporiaceae</taxon>
    </lineage>
</organism>
<keyword evidence="14" id="KW-1185">Reference proteome</keyword>
<dbReference type="Pfam" id="PF02518">
    <property type="entry name" value="HATPase_c"/>
    <property type="match status" value="1"/>
</dbReference>
<dbReference type="PANTHER" id="PTHR42878">
    <property type="entry name" value="TWO-COMPONENT HISTIDINE KINASE"/>
    <property type="match status" value="1"/>
</dbReference>
<keyword evidence="11" id="KW-1133">Transmembrane helix</keyword>
<evidence type="ECO:0000256" key="9">
    <source>
        <dbReference type="ARBA" id="ARBA00023012"/>
    </source>
</evidence>
<keyword evidence="4" id="KW-0597">Phosphoprotein</keyword>
<dbReference type="Gene3D" id="3.30.565.10">
    <property type="entry name" value="Histidine kinase-like ATPase, C-terminal domain"/>
    <property type="match status" value="1"/>
</dbReference>
<feature type="transmembrane region" description="Helical" evidence="11">
    <location>
        <begin position="143"/>
        <end position="165"/>
    </location>
</feature>
<dbReference type="PANTHER" id="PTHR42878:SF7">
    <property type="entry name" value="SENSOR HISTIDINE KINASE GLRK"/>
    <property type="match status" value="1"/>
</dbReference>
<dbReference type="CDD" id="cd00075">
    <property type="entry name" value="HATPase"/>
    <property type="match status" value="1"/>
</dbReference>
<keyword evidence="8" id="KW-0067">ATP-binding</keyword>
<comment type="caution">
    <text evidence="13">The sequence shown here is derived from an EMBL/GenBank/DDBJ whole genome shotgun (WGS) entry which is preliminary data.</text>
</comment>
<evidence type="ECO:0000256" key="5">
    <source>
        <dbReference type="ARBA" id="ARBA00022679"/>
    </source>
</evidence>
<dbReference type="RefSeq" id="WP_345714585.1">
    <property type="nucleotide sequence ID" value="NZ_BAABFP010000002.1"/>
</dbReference>
<keyword evidence="6" id="KW-0547">Nucleotide-binding</keyword>
<keyword evidence="7 13" id="KW-0418">Kinase</keyword>
<evidence type="ECO:0000256" key="7">
    <source>
        <dbReference type="ARBA" id="ARBA00022777"/>
    </source>
</evidence>
<keyword evidence="5" id="KW-0808">Transferase</keyword>
<dbReference type="EMBL" id="JBHSRD010000006">
    <property type="protein sequence ID" value="MFC6008634.1"/>
    <property type="molecule type" value="Genomic_DNA"/>
</dbReference>
<evidence type="ECO:0000256" key="2">
    <source>
        <dbReference type="ARBA" id="ARBA00004236"/>
    </source>
</evidence>
<accession>A0ABW1JIJ2</accession>
<proteinExistence type="predicted"/>
<dbReference type="Pfam" id="PF00512">
    <property type="entry name" value="HisKA"/>
    <property type="match status" value="1"/>
</dbReference>
<keyword evidence="9" id="KW-0902">Two-component regulatory system</keyword>
<dbReference type="InterPro" id="IPR036097">
    <property type="entry name" value="HisK_dim/P_sf"/>
</dbReference>
<dbReference type="InterPro" id="IPR036890">
    <property type="entry name" value="HATPase_C_sf"/>
</dbReference>
<gene>
    <name evidence="13" type="ORF">ACFQDO_15975</name>
</gene>
<evidence type="ECO:0000256" key="3">
    <source>
        <dbReference type="ARBA" id="ARBA00012438"/>
    </source>
</evidence>
<evidence type="ECO:0000259" key="12">
    <source>
        <dbReference type="PROSITE" id="PS50109"/>
    </source>
</evidence>